<dbReference type="PANTHER" id="PTHR37299:SF1">
    <property type="entry name" value="STAGE 0 SPORULATION PROTEIN A HOMOLOG"/>
    <property type="match status" value="1"/>
</dbReference>
<dbReference type="InterPro" id="IPR001789">
    <property type="entry name" value="Sig_transdc_resp-reg_receiver"/>
</dbReference>
<reference evidence="4 5" key="1">
    <citation type="submission" date="2018-12" db="EMBL/GenBank/DDBJ databases">
        <authorList>
            <person name="Yang E."/>
        </authorList>
    </citation>
    <scope>NUCLEOTIDE SEQUENCE [LARGE SCALE GENOMIC DNA]</scope>
    <source>
        <strain evidence="4 5">SOD</strain>
    </source>
</reference>
<keyword evidence="5" id="KW-1185">Reference proteome</keyword>
<evidence type="ECO:0000259" key="3">
    <source>
        <dbReference type="PROSITE" id="PS50930"/>
    </source>
</evidence>
<dbReference type="AlphaFoldDB" id="A0A430HHP2"/>
<proteinExistence type="predicted"/>
<accession>A0A430HHP2</accession>
<dbReference type="Pfam" id="PF00072">
    <property type="entry name" value="Response_reg"/>
    <property type="match status" value="1"/>
</dbReference>
<dbReference type="Proteomes" id="UP000278085">
    <property type="component" value="Unassembled WGS sequence"/>
</dbReference>
<gene>
    <name evidence="4" type="ORF">EJB06_22155</name>
</gene>
<dbReference type="OrthoDB" id="8889669at2"/>
<dbReference type="GO" id="GO:0000156">
    <property type="term" value="F:phosphorelay response regulator activity"/>
    <property type="evidence" value="ECO:0007669"/>
    <property type="project" value="InterPro"/>
</dbReference>
<organism evidence="4 5">
    <name type="scientific">Massilia atriviolacea</name>
    <dbReference type="NCBI Taxonomy" id="2495579"/>
    <lineage>
        <taxon>Bacteria</taxon>
        <taxon>Pseudomonadati</taxon>
        <taxon>Pseudomonadota</taxon>
        <taxon>Betaproteobacteria</taxon>
        <taxon>Burkholderiales</taxon>
        <taxon>Oxalobacteraceae</taxon>
        <taxon>Telluria group</taxon>
        <taxon>Massilia</taxon>
    </lineage>
</organism>
<sequence length="259" mass="28094">MIRALIVDDEEPGRVNLRYALSEHPGWNVVQECAGVASAQAALAGQAVEVVFLDIHMPGDSGLVLARALAAMPEPPIVIFVTAHERFALEAFEVHALDYLLKPVNDARLGAALARAAAMLDLRQRPVYGAALRAWADDEQASRGGAAPAFWQQLTVRSVGTIECVQLADVDWIEASGNYVNLHLAGRSVMHRLALSRLLPHLDPASFLRVHRSAVARIDQAARLDVAGDGVYQLTLRRGARLPVSERHVEAVRAAMDAR</sequence>
<feature type="domain" description="HTH LytTR-type" evidence="3">
    <location>
        <begin position="154"/>
        <end position="258"/>
    </location>
</feature>
<feature type="domain" description="Response regulatory" evidence="2">
    <location>
        <begin position="3"/>
        <end position="117"/>
    </location>
</feature>
<evidence type="ECO:0000259" key="2">
    <source>
        <dbReference type="PROSITE" id="PS50110"/>
    </source>
</evidence>
<dbReference type="SMART" id="SM00850">
    <property type="entry name" value="LytTR"/>
    <property type="match status" value="1"/>
</dbReference>
<name>A0A430HHP2_9BURK</name>
<dbReference type="GO" id="GO:0003677">
    <property type="term" value="F:DNA binding"/>
    <property type="evidence" value="ECO:0007669"/>
    <property type="project" value="InterPro"/>
</dbReference>
<dbReference type="Pfam" id="PF04397">
    <property type="entry name" value="LytTR"/>
    <property type="match status" value="1"/>
</dbReference>
<evidence type="ECO:0000313" key="4">
    <source>
        <dbReference type="EMBL" id="RSZ57025.1"/>
    </source>
</evidence>
<keyword evidence="1" id="KW-0597">Phosphoprotein</keyword>
<dbReference type="InterPro" id="IPR046947">
    <property type="entry name" value="LytR-like"/>
</dbReference>
<dbReference type="RefSeq" id="WP_126076178.1">
    <property type="nucleotide sequence ID" value="NZ_CP051166.1"/>
</dbReference>
<dbReference type="Gene3D" id="2.40.50.1020">
    <property type="entry name" value="LytTr DNA-binding domain"/>
    <property type="match status" value="1"/>
</dbReference>
<dbReference type="PANTHER" id="PTHR37299">
    <property type="entry name" value="TRANSCRIPTIONAL REGULATOR-RELATED"/>
    <property type="match status" value="1"/>
</dbReference>
<dbReference type="InterPro" id="IPR011006">
    <property type="entry name" value="CheY-like_superfamily"/>
</dbReference>
<evidence type="ECO:0000256" key="1">
    <source>
        <dbReference type="PROSITE-ProRule" id="PRU00169"/>
    </source>
</evidence>
<dbReference type="EMBL" id="RXLQ01000012">
    <property type="protein sequence ID" value="RSZ57025.1"/>
    <property type="molecule type" value="Genomic_DNA"/>
</dbReference>
<dbReference type="PROSITE" id="PS50110">
    <property type="entry name" value="RESPONSE_REGULATORY"/>
    <property type="match status" value="1"/>
</dbReference>
<protein>
    <submittedName>
        <fullName evidence="4">Response regulator transcription factor</fullName>
    </submittedName>
</protein>
<dbReference type="PROSITE" id="PS50930">
    <property type="entry name" value="HTH_LYTTR"/>
    <property type="match status" value="1"/>
</dbReference>
<dbReference type="Gene3D" id="3.40.50.2300">
    <property type="match status" value="1"/>
</dbReference>
<dbReference type="SMART" id="SM00448">
    <property type="entry name" value="REC"/>
    <property type="match status" value="1"/>
</dbReference>
<evidence type="ECO:0000313" key="5">
    <source>
        <dbReference type="Proteomes" id="UP000278085"/>
    </source>
</evidence>
<dbReference type="InterPro" id="IPR007492">
    <property type="entry name" value="LytTR_DNA-bd_dom"/>
</dbReference>
<comment type="caution">
    <text evidence="4">The sequence shown here is derived from an EMBL/GenBank/DDBJ whole genome shotgun (WGS) entry which is preliminary data.</text>
</comment>
<dbReference type="SUPFAM" id="SSF52172">
    <property type="entry name" value="CheY-like"/>
    <property type="match status" value="1"/>
</dbReference>
<feature type="modified residue" description="4-aspartylphosphate" evidence="1">
    <location>
        <position position="54"/>
    </location>
</feature>